<dbReference type="PANTHER" id="PTHR30489:SF0">
    <property type="entry name" value="LIPOPROTEIN-RELEASING SYSTEM TRANSMEMBRANE PROTEIN LOLE"/>
    <property type="match status" value="1"/>
</dbReference>
<feature type="transmembrane region" description="Helical" evidence="7">
    <location>
        <begin position="377"/>
        <end position="396"/>
    </location>
</feature>
<dbReference type="GO" id="GO:0098797">
    <property type="term" value="C:plasma membrane protein complex"/>
    <property type="evidence" value="ECO:0007669"/>
    <property type="project" value="TreeGrafter"/>
</dbReference>
<keyword evidence="3" id="KW-1003">Cell membrane</keyword>
<evidence type="ECO:0000256" key="2">
    <source>
        <dbReference type="ARBA" id="ARBA00005236"/>
    </source>
</evidence>
<keyword evidence="4 7" id="KW-0812">Transmembrane</keyword>
<evidence type="ECO:0000313" key="10">
    <source>
        <dbReference type="EMBL" id="KLN53198.1"/>
    </source>
</evidence>
<keyword evidence="5 7" id="KW-1133">Transmembrane helix</keyword>
<dbReference type="InterPro" id="IPR051447">
    <property type="entry name" value="Lipoprotein-release_system"/>
</dbReference>
<dbReference type="Pfam" id="PF12704">
    <property type="entry name" value="MacB_PCD"/>
    <property type="match status" value="1"/>
</dbReference>
<feature type="transmembrane region" description="Helical" evidence="7">
    <location>
        <begin position="24"/>
        <end position="47"/>
    </location>
</feature>
<comment type="caution">
    <text evidence="10">The sequence shown here is derived from an EMBL/GenBank/DDBJ whole genome shotgun (WGS) entry which is preliminary data.</text>
</comment>
<evidence type="ECO:0000256" key="1">
    <source>
        <dbReference type="ARBA" id="ARBA00004651"/>
    </source>
</evidence>
<comment type="subcellular location">
    <subcellularLocation>
        <location evidence="1">Cell membrane</location>
        <topology evidence="1">Multi-pass membrane protein</topology>
    </subcellularLocation>
</comment>
<evidence type="ECO:0000256" key="3">
    <source>
        <dbReference type="ARBA" id="ARBA00022475"/>
    </source>
</evidence>
<comment type="similarity">
    <text evidence="2">Belongs to the ABC-4 integral membrane protein family. LolC/E subfamily.</text>
</comment>
<evidence type="ECO:0000313" key="11">
    <source>
        <dbReference type="Proteomes" id="UP000035170"/>
    </source>
</evidence>
<organism evidence="10 11">
    <name type="scientific">Variovorax paradoxus</name>
    <dbReference type="NCBI Taxonomy" id="34073"/>
    <lineage>
        <taxon>Bacteria</taxon>
        <taxon>Pseudomonadati</taxon>
        <taxon>Pseudomonadota</taxon>
        <taxon>Betaproteobacteria</taxon>
        <taxon>Burkholderiales</taxon>
        <taxon>Comamonadaceae</taxon>
        <taxon>Variovorax</taxon>
    </lineage>
</organism>
<dbReference type="PATRIC" id="fig|34073.19.peg.5826"/>
<dbReference type="InterPro" id="IPR003838">
    <property type="entry name" value="ABC3_permease_C"/>
</dbReference>
<evidence type="ECO:0000256" key="6">
    <source>
        <dbReference type="ARBA" id="ARBA00023136"/>
    </source>
</evidence>
<keyword evidence="6 7" id="KW-0472">Membrane</keyword>
<protein>
    <submittedName>
        <fullName evidence="10">Lipoprotein-releasing system transmembrane protein LolE</fullName>
    </submittedName>
</protein>
<dbReference type="Proteomes" id="UP000035170">
    <property type="component" value="Unassembled WGS sequence"/>
</dbReference>
<evidence type="ECO:0000259" key="9">
    <source>
        <dbReference type="Pfam" id="PF12704"/>
    </source>
</evidence>
<dbReference type="EMBL" id="JZWI01000037">
    <property type="protein sequence ID" value="KLN53198.1"/>
    <property type="molecule type" value="Genomic_DNA"/>
</dbReference>
<name>A0A0H2LSC7_VARPD</name>
<dbReference type="InterPro" id="IPR025857">
    <property type="entry name" value="MacB_PCD"/>
</dbReference>
<evidence type="ECO:0000256" key="7">
    <source>
        <dbReference type="SAM" id="Phobius"/>
    </source>
</evidence>
<feature type="transmembrane region" description="Helical" evidence="7">
    <location>
        <begin position="289"/>
        <end position="309"/>
    </location>
</feature>
<keyword evidence="10" id="KW-0449">Lipoprotein</keyword>
<evidence type="ECO:0000256" key="5">
    <source>
        <dbReference type="ARBA" id="ARBA00022989"/>
    </source>
</evidence>
<feature type="domain" description="MacB-like periplasmic core" evidence="9">
    <location>
        <begin position="23"/>
        <end position="257"/>
    </location>
</feature>
<keyword evidence="11" id="KW-1185">Reference proteome</keyword>
<feature type="domain" description="ABC3 transporter permease C-terminal" evidence="8">
    <location>
        <begin position="289"/>
        <end position="406"/>
    </location>
</feature>
<proteinExistence type="inferred from homology"/>
<reference evidence="10 11" key="1">
    <citation type="submission" date="2015-03" db="EMBL/GenBank/DDBJ databases">
        <title>Genome sequence of Variovorax paradoxus TBEA6.</title>
        <authorList>
            <person name="Poehlein A."/>
            <person name="Schuldes J."/>
            <person name="Wuebbeler J.H."/>
            <person name="Hiessl S."/>
            <person name="Steinbuechel A."/>
            <person name="Daniel R."/>
        </authorList>
    </citation>
    <scope>NUCLEOTIDE SEQUENCE [LARGE SCALE GENOMIC DNA]</scope>
    <source>
        <strain evidence="10 11">TBEA6</strain>
    </source>
</reference>
<dbReference type="PANTHER" id="PTHR30489">
    <property type="entry name" value="LIPOPROTEIN-RELEASING SYSTEM TRANSMEMBRANE PROTEIN LOLE"/>
    <property type="match status" value="1"/>
</dbReference>
<accession>A0A0H2LSC7</accession>
<feature type="transmembrane region" description="Helical" evidence="7">
    <location>
        <begin position="330"/>
        <end position="357"/>
    </location>
</feature>
<evidence type="ECO:0000256" key="4">
    <source>
        <dbReference type="ARBA" id="ARBA00022692"/>
    </source>
</evidence>
<dbReference type="GO" id="GO:0044874">
    <property type="term" value="P:lipoprotein localization to outer membrane"/>
    <property type="evidence" value="ECO:0007669"/>
    <property type="project" value="TreeGrafter"/>
</dbReference>
<evidence type="ECO:0000259" key="8">
    <source>
        <dbReference type="Pfam" id="PF02687"/>
    </source>
</evidence>
<dbReference type="Pfam" id="PF02687">
    <property type="entry name" value="FtsX"/>
    <property type="match status" value="1"/>
</dbReference>
<gene>
    <name evidence="10" type="primary">lolE</name>
    <name evidence="10" type="ORF">VPARA_56790</name>
</gene>
<sequence>MNRWMPFEWIVALRFLREGRMQTLFIVAGIAIGVAVIVFMSALLAGLQSNFIRRVLTAQAHIQLLPPKEVARPLGPVRAAGGGPLEDAIVQAPLQRLKSIDQWQTLAAQVRAMPEVVVVSPIASGSALVIRGEASRAISVIGVDPALYFRIVALPEKMVRGTARLTPSDILIGTDLASDLGVAVGDKLRVSAAGGGGQTLTVTGLFDLGSKPANQRTTYVGLRTAQSLLGLVGGVSAIDVTVKDIYAAEAIARRITAANGVQADSWIATNAQFFTAVQAQKTSNTTIRFFVALSVAFGIASVLVVSVVQKSREIGILRAMGISRGQVLRVFLLQGGVLGLTGSVGGSSIGLVVLLLWQRYALNPDGTPLFPLVIEPGLFVASLLLATLTGLVAAFAPALRAARLDPVVAIRG</sequence>
<dbReference type="AlphaFoldDB" id="A0A0H2LSC7"/>